<dbReference type="CDD" id="cd07720">
    <property type="entry name" value="OPHC2-like_MBL-fold"/>
    <property type="match status" value="1"/>
</dbReference>
<dbReference type="EMBL" id="JRPD02000019">
    <property type="protein sequence ID" value="TLD99290.1"/>
    <property type="molecule type" value="Genomic_DNA"/>
</dbReference>
<keyword evidence="3 6" id="KW-0378">Hydrolase</keyword>
<protein>
    <submittedName>
        <fullName evidence="6">MBL fold metallo-hydrolase</fullName>
    </submittedName>
</protein>
<dbReference type="InterPro" id="IPR001279">
    <property type="entry name" value="Metallo-B-lactamas"/>
</dbReference>
<dbReference type="SMART" id="SM00849">
    <property type="entry name" value="Lactamase_B"/>
    <property type="match status" value="1"/>
</dbReference>
<comment type="similarity">
    <text evidence="1">Belongs to the metallo-beta-lactamase superfamily.</text>
</comment>
<reference evidence="6 7" key="1">
    <citation type="journal article" date="2014" name="Genome Announc.">
        <title>Draft genome sequences of eight enterohepatic helicobacter species isolated from both laboratory and wild rodents.</title>
        <authorList>
            <person name="Sheh A."/>
            <person name="Shen Z."/>
            <person name="Fox J.G."/>
        </authorList>
    </citation>
    <scope>NUCLEOTIDE SEQUENCE [LARGE SCALE GENOMIC DNA]</scope>
    <source>
        <strain evidence="6 7">ST1</strain>
    </source>
</reference>
<name>A0A4U8TGJ3_9HELI</name>
<keyword evidence="2" id="KW-0479">Metal-binding</keyword>
<accession>A0A4U8TGJ3</accession>
<evidence type="ECO:0000313" key="7">
    <source>
        <dbReference type="Proteomes" id="UP000029922"/>
    </source>
</evidence>
<keyword evidence="4" id="KW-0862">Zinc</keyword>
<gene>
    <name evidence="6" type="ORF">LS73_007665</name>
</gene>
<dbReference type="Gene3D" id="3.60.15.10">
    <property type="entry name" value="Ribonuclease Z/Hydroxyacylglutathione hydrolase-like"/>
    <property type="match status" value="1"/>
</dbReference>
<dbReference type="InterPro" id="IPR051013">
    <property type="entry name" value="MBL_superfamily_lactonases"/>
</dbReference>
<organism evidence="6 7">
    <name type="scientific">Helicobacter muridarum</name>
    <dbReference type="NCBI Taxonomy" id="216"/>
    <lineage>
        <taxon>Bacteria</taxon>
        <taxon>Pseudomonadati</taxon>
        <taxon>Campylobacterota</taxon>
        <taxon>Epsilonproteobacteria</taxon>
        <taxon>Campylobacterales</taxon>
        <taxon>Helicobacteraceae</taxon>
        <taxon>Helicobacter</taxon>
    </lineage>
</organism>
<evidence type="ECO:0000313" key="6">
    <source>
        <dbReference type="EMBL" id="TLD99290.1"/>
    </source>
</evidence>
<dbReference type="OrthoDB" id="5443440at2"/>
<dbReference type="InterPro" id="IPR036866">
    <property type="entry name" value="RibonucZ/Hydroxyglut_hydro"/>
</dbReference>
<dbReference type="GO" id="GO:0016787">
    <property type="term" value="F:hydrolase activity"/>
    <property type="evidence" value="ECO:0007669"/>
    <property type="project" value="UniProtKB-KW"/>
</dbReference>
<evidence type="ECO:0000256" key="2">
    <source>
        <dbReference type="ARBA" id="ARBA00022723"/>
    </source>
</evidence>
<dbReference type="Proteomes" id="UP000029922">
    <property type="component" value="Unassembled WGS sequence"/>
</dbReference>
<feature type="domain" description="Metallo-beta-lactamase" evidence="5">
    <location>
        <begin position="1"/>
        <end position="186"/>
    </location>
</feature>
<dbReference type="AlphaFoldDB" id="A0A4U8TGJ3"/>
<dbReference type="SUPFAM" id="SSF56281">
    <property type="entry name" value="Metallo-hydrolase/oxidoreductase"/>
    <property type="match status" value="1"/>
</dbReference>
<proteinExistence type="inferred from homology"/>
<dbReference type="GO" id="GO:0046872">
    <property type="term" value="F:metal ion binding"/>
    <property type="evidence" value="ECO:0007669"/>
    <property type="project" value="UniProtKB-KW"/>
</dbReference>
<dbReference type="Pfam" id="PF00753">
    <property type="entry name" value="Lactamase_B"/>
    <property type="match status" value="1"/>
</dbReference>
<evidence type="ECO:0000259" key="5">
    <source>
        <dbReference type="SMART" id="SM00849"/>
    </source>
</evidence>
<comment type="caution">
    <text evidence="6">The sequence shown here is derived from an EMBL/GenBank/DDBJ whole genome shotgun (WGS) entry which is preliminary data.</text>
</comment>
<dbReference type="PANTHER" id="PTHR42978">
    <property type="entry name" value="QUORUM-QUENCHING LACTONASE YTNP-RELATED-RELATED"/>
    <property type="match status" value="1"/>
</dbReference>
<evidence type="ECO:0000256" key="3">
    <source>
        <dbReference type="ARBA" id="ARBA00022801"/>
    </source>
</evidence>
<sequence length="203" mass="23328">MLIKQDGVIALIDTGFQHTIETLRQKLSEQDVKFEDITHILITHGHKDHLGGILNKDGKTNFPNATLIIDKNEYDFWTKSKDEFAKKSLQSFGKNIKFLESNKSIFDSKAIIKPIPAYGHTPGHTLYSIEDDKRKIVFLGDIIHVYDVQMKCPKIAIEYDINKKEAVKTRLRLFKELKGVEVIGVHMPFSKPIVFKQKIKTLH</sequence>
<evidence type="ECO:0000256" key="4">
    <source>
        <dbReference type="ARBA" id="ARBA00022833"/>
    </source>
</evidence>
<evidence type="ECO:0000256" key="1">
    <source>
        <dbReference type="ARBA" id="ARBA00007749"/>
    </source>
</evidence>